<evidence type="ECO:0000259" key="3">
    <source>
        <dbReference type="Pfam" id="PF09368"/>
    </source>
</evidence>
<dbReference type="InterPro" id="IPR007146">
    <property type="entry name" value="Sas10/Utp3/C1D"/>
</dbReference>
<feature type="compositionally biased region" description="Acidic residues" evidence="2">
    <location>
        <begin position="80"/>
        <end position="95"/>
    </location>
</feature>
<dbReference type="Pfam" id="PF04000">
    <property type="entry name" value="Sas10_Utp3"/>
    <property type="match status" value="1"/>
</dbReference>
<feature type="compositionally biased region" description="Basic and acidic residues" evidence="2">
    <location>
        <begin position="631"/>
        <end position="641"/>
    </location>
</feature>
<dbReference type="VEuPathDB" id="CryptoDB:Cvel_11249"/>
<feature type="region of interest" description="Disordered" evidence="2">
    <location>
        <begin position="516"/>
        <end position="536"/>
    </location>
</feature>
<protein>
    <recommendedName>
        <fullName evidence="3">Sas10 C-terminal domain-containing protein</fullName>
    </recommendedName>
</protein>
<proteinExistence type="predicted"/>
<dbReference type="PANTHER" id="PTHR13237">
    <property type="entry name" value="SOMETHING ABOUT SILENCING PROTEIN 10-RELATED"/>
    <property type="match status" value="1"/>
</dbReference>
<dbReference type="GO" id="GO:0000462">
    <property type="term" value="P:maturation of SSU-rRNA from tricistronic rRNA transcript (SSU-rRNA, 5.8S rRNA, LSU-rRNA)"/>
    <property type="evidence" value="ECO:0007669"/>
    <property type="project" value="TreeGrafter"/>
</dbReference>
<feature type="compositionally biased region" description="Basic and acidic residues" evidence="2">
    <location>
        <begin position="142"/>
        <end position="155"/>
    </location>
</feature>
<evidence type="ECO:0000256" key="1">
    <source>
        <dbReference type="ARBA" id="ARBA00022553"/>
    </source>
</evidence>
<evidence type="ECO:0000313" key="4">
    <source>
        <dbReference type="EMBL" id="CEM52413.1"/>
    </source>
</evidence>
<organism evidence="4">
    <name type="scientific">Chromera velia CCMP2878</name>
    <dbReference type="NCBI Taxonomy" id="1169474"/>
    <lineage>
        <taxon>Eukaryota</taxon>
        <taxon>Sar</taxon>
        <taxon>Alveolata</taxon>
        <taxon>Colpodellida</taxon>
        <taxon>Chromeraceae</taxon>
        <taxon>Chromera</taxon>
    </lineage>
</organism>
<feature type="compositionally biased region" description="Basic residues" evidence="2">
    <location>
        <begin position="1"/>
        <end position="11"/>
    </location>
</feature>
<evidence type="ECO:0000256" key="2">
    <source>
        <dbReference type="SAM" id="MobiDB-lite"/>
    </source>
</evidence>
<feature type="compositionally biased region" description="Acidic residues" evidence="2">
    <location>
        <begin position="27"/>
        <end position="66"/>
    </location>
</feature>
<feature type="compositionally biased region" description="Low complexity" evidence="2">
    <location>
        <begin position="329"/>
        <end position="344"/>
    </location>
</feature>
<dbReference type="Pfam" id="PF09368">
    <property type="entry name" value="Sas10"/>
    <property type="match status" value="1"/>
</dbReference>
<reference evidence="4" key="1">
    <citation type="submission" date="2014-11" db="EMBL/GenBank/DDBJ databases">
        <authorList>
            <person name="Otto D Thomas"/>
            <person name="Naeem Raeece"/>
        </authorList>
    </citation>
    <scope>NUCLEOTIDE SEQUENCE</scope>
</reference>
<dbReference type="EMBL" id="CDMZ01005237">
    <property type="protein sequence ID" value="CEM52413.1"/>
    <property type="molecule type" value="Genomic_DNA"/>
</dbReference>
<gene>
    <name evidence="4" type="ORF">Cvel_11249</name>
</gene>
<name>A0A0G4I608_9ALVE</name>
<feature type="compositionally biased region" description="Acidic residues" evidence="2">
    <location>
        <begin position="117"/>
        <end position="133"/>
    </location>
</feature>
<dbReference type="PANTHER" id="PTHR13237:SF9">
    <property type="entry name" value="NEUROGUIDIN"/>
    <property type="match status" value="1"/>
</dbReference>
<sequence>MAKGAGKKKALAKYMGRPPAGDRPDSSEEEREEEEEEEEDSLLDDEEEEEDEEDEEEEEEDEEDDVDPTKRMFRLRERGDDESDEDEDAEDDEDEAPSKKGAQKRTAWGKKAKGYYADEDELGDEDDEDEADLDAQVQEAAEVQRERLRALRPEDFGLDELGGDEEEEDEDEEDEGMEVEEDFEKHLAALTKGLDSVKKGRKGVDTSKMSAKQKKDLLSKEAPDLQPLLKECSEKVKDLRERVAPLIKAVKRGDLPTSKGLSFLEVKVHVLLSYLLNLSYYLALKARGVDAQDHPVIDRLVFARTLMEKLRPIEERLKPQIDRLIERAAAAGTGASPSLSPSASGGKGKTSKPRVQELRLTEEGEGGESEEDEEDGDDGSEDEEEKAGGVYKAPKMMAVEFTGDPMSGLQRAERDLARQRERLKKTEMVRALREEFSEAPEEIGGRRDAPMDAEVERLLRREAERQDYEEENLTRLQRSKREKKLLQKAQEGRKATMAAGGLLLEELEDLVDVGGGEEEGIQGLKGRDKKKKGKETKTLGSYLNAIKQMEEQQKKASALRSADADVDFVRKDRTLRVSKRQMAEEDERENGFGRGDDDEAAMETERKREAKRRKQEERMEMMKEKAKKFVPKKDEQVEGRRATTYQIERNKGLTRKRDKTAGNARVTNRKKFEKRMKSLKGVQQEMREGTSGGGYAGEETGIRTKVAKSRKIT</sequence>
<feature type="region of interest" description="Disordered" evidence="2">
    <location>
        <begin position="574"/>
        <end position="713"/>
    </location>
</feature>
<feature type="compositionally biased region" description="Basic and acidic residues" evidence="2">
    <location>
        <begin position="67"/>
        <end position="79"/>
    </location>
</feature>
<feature type="domain" description="Sas10 C-terminal" evidence="3">
    <location>
        <begin position="638"/>
        <end position="712"/>
    </location>
</feature>
<dbReference type="InterPro" id="IPR018972">
    <property type="entry name" value="Sas10_C_dom"/>
</dbReference>
<feature type="compositionally biased region" description="Basic residues" evidence="2">
    <location>
        <begin position="667"/>
        <end position="678"/>
    </location>
</feature>
<dbReference type="PhylomeDB" id="A0A0G4I608"/>
<accession>A0A0G4I608</accession>
<feature type="compositionally biased region" description="Basic and acidic residues" evidence="2">
    <location>
        <begin position="603"/>
        <end position="624"/>
    </location>
</feature>
<feature type="region of interest" description="Disordered" evidence="2">
    <location>
        <begin position="469"/>
        <end position="494"/>
    </location>
</feature>
<dbReference type="GO" id="GO:0032040">
    <property type="term" value="C:small-subunit processome"/>
    <property type="evidence" value="ECO:0007669"/>
    <property type="project" value="TreeGrafter"/>
</dbReference>
<feature type="compositionally biased region" description="Basic residues" evidence="2">
    <location>
        <begin position="101"/>
        <end position="113"/>
    </location>
</feature>
<feature type="region of interest" description="Disordered" evidence="2">
    <location>
        <begin position="329"/>
        <end position="394"/>
    </location>
</feature>
<dbReference type="AlphaFoldDB" id="A0A0G4I608"/>
<keyword evidence="1" id="KW-0597">Phosphoprotein</keyword>
<feature type="compositionally biased region" description="Acidic residues" evidence="2">
    <location>
        <begin position="363"/>
        <end position="385"/>
    </location>
</feature>
<feature type="compositionally biased region" description="Acidic residues" evidence="2">
    <location>
        <begin position="156"/>
        <end position="180"/>
    </location>
</feature>
<feature type="region of interest" description="Disordered" evidence="2">
    <location>
        <begin position="1"/>
        <end position="180"/>
    </location>
</feature>